<feature type="region of interest" description="Disordered" evidence="1">
    <location>
        <begin position="72"/>
        <end position="128"/>
    </location>
</feature>
<feature type="compositionally biased region" description="Basic and acidic residues" evidence="1">
    <location>
        <begin position="173"/>
        <end position="191"/>
    </location>
</feature>
<comment type="caution">
    <text evidence="3">The sequence shown here is derived from an EMBL/GenBank/DDBJ whole genome shotgun (WGS) entry which is preliminary data.</text>
</comment>
<dbReference type="PANTHER" id="PTHR47644:SF1">
    <property type="entry name" value="PDZ DOMAIN-CONTAINING PROTEIN"/>
    <property type="match status" value="1"/>
</dbReference>
<protein>
    <submittedName>
        <fullName evidence="3">Regulator of g-protein signaling 12</fullName>
    </submittedName>
</protein>
<evidence type="ECO:0000313" key="4">
    <source>
        <dbReference type="Proteomes" id="UP000036403"/>
    </source>
</evidence>
<feature type="region of interest" description="Disordered" evidence="1">
    <location>
        <begin position="160"/>
        <end position="193"/>
    </location>
</feature>
<keyword evidence="2" id="KW-0472">Membrane</keyword>
<keyword evidence="2" id="KW-0812">Transmembrane</keyword>
<dbReference type="PaxDb" id="67767-A0A0J7K638"/>
<name>A0A0J7K638_LASNI</name>
<feature type="transmembrane region" description="Helical" evidence="2">
    <location>
        <begin position="6"/>
        <end position="29"/>
    </location>
</feature>
<gene>
    <name evidence="3" type="ORF">RF55_15661</name>
</gene>
<dbReference type="AlphaFoldDB" id="A0A0J7K638"/>
<dbReference type="STRING" id="67767.A0A0J7K638"/>
<evidence type="ECO:0000256" key="1">
    <source>
        <dbReference type="SAM" id="MobiDB-lite"/>
    </source>
</evidence>
<dbReference type="EMBL" id="LBMM01013414">
    <property type="protein sequence ID" value="KMQ85651.1"/>
    <property type="molecule type" value="Genomic_DNA"/>
</dbReference>
<evidence type="ECO:0000313" key="3">
    <source>
        <dbReference type="EMBL" id="KMQ85651.1"/>
    </source>
</evidence>
<keyword evidence="2" id="KW-1133">Transmembrane helix</keyword>
<feature type="compositionally biased region" description="Basic and acidic residues" evidence="1">
    <location>
        <begin position="89"/>
        <end position="100"/>
    </location>
</feature>
<dbReference type="Proteomes" id="UP000036403">
    <property type="component" value="Unassembled WGS sequence"/>
</dbReference>
<sequence length="229" mass="26688">MQSSILLSIYFDLSICLPSFSIVCALLLLHPEVSEEIVRPPAGFADSPEGHRTSSKHVAGHRLYKKFDKRYRSEDRGDRRHRRSSAGRSDIRAKSEERTTSRSGSRGSIDDTGRRRLQARSTDVSMEILTGREDEDTYVEPYTSSEWIYIGDLEESHVWKRPDSRDDDDDITDSVHKDRRNSQESTESEKNFKKRYQAATHRMVHRKSSVEMYKRIQTKCFERNCDKSY</sequence>
<accession>A0A0J7K638</accession>
<proteinExistence type="predicted"/>
<dbReference type="OrthoDB" id="2157866at2759"/>
<keyword evidence="4" id="KW-1185">Reference proteome</keyword>
<reference evidence="3 4" key="1">
    <citation type="submission" date="2015-04" db="EMBL/GenBank/DDBJ databases">
        <title>Lasius niger genome sequencing.</title>
        <authorList>
            <person name="Konorov E.A."/>
            <person name="Nikitin M.A."/>
            <person name="Kirill M.V."/>
            <person name="Chang P."/>
        </authorList>
    </citation>
    <scope>NUCLEOTIDE SEQUENCE [LARGE SCALE GENOMIC DNA]</scope>
    <source>
        <tissue evidence="3">Whole</tissue>
    </source>
</reference>
<organism evidence="3 4">
    <name type="scientific">Lasius niger</name>
    <name type="common">Black garden ant</name>
    <dbReference type="NCBI Taxonomy" id="67767"/>
    <lineage>
        <taxon>Eukaryota</taxon>
        <taxon>Metazoa</taxon>
        <taxon>Ecdysozoa</taxon>
        <taxon>Arthropoda</taxon>
        <taxon>Hexapoda</taxon>
        <taxon>Insecta</taxon>
        <taxon>Pterygota</taxon>
        <taxon>Neoptera</taxon>
        <taxon>Endopterygota</taxon>
        <taxon>Hymenoptera</taxon>
        <taxon>Apocrita</taxon>
        <taxon>Aculeata</taxon>
        <taxon>Formicoidea</taxon>
        <taxon>Formicidae</taxon>
        <taxon>Formicinae</taxon>
        <taxon>Lasius</taxon>
        <taxon>Lasius</taxon>
    </lineage>
</organism>
<dbReference type="PANTHER" id="PTHR47644">
    <property type="entry name" value="AGAP008221-PA"/>
    <property type="match status" value="1"/>
</dbReference>
<evidence type="ECO:0000256" key="2">
    <source>
        <dbReference type="SAM" id="Phobius"/>
    </source>
</evidence>